<dbReference type="GO" id="GO:0031297">
    <property type="term" value="P:replication fork processing"/>
    <property type="evidence" value="ECO:0007669"/>
    <property type="project" value="TreeGrafter"/>
</dbReference>
<dbReference type="GO" id="GO:0044547">
    <property type="term" value="F:DNA topoisomerase binding"/>
    <property type="evidence" value="ECO:0007669"/>
    <property type="project" value="TreeGrafter"/>
</dbReference>
<dbReference type="GO" id="GO:0000793">
    <property type="term" value="C:condensed chromosome"/>
    <property type="evidence" value="ECO:0007669"/>
    <property type="project" value="TreeGrafter"/>
</dbReference>
<comment type="caution">
    <text evidence="1">The sequence shown here is derived from an EMBL/GenBank/DDBJ whole genome shotgun (WGS) entry which is preliminary data.</text>
</comment>
<evidence type="ECO:0000313" key="1">
    <source>
        <dbReference type="EMBL" id="GFQ96674.1"/>
    </source>
</evidence>
<dbReference type="GO" id="GO:0000014">
    <property type="term" value="F:single-stranded DNA endodeoxyribonuclease activity"/>
    <property type="evidence" value="ECO:0007669"/>
    <property type="project" value="TreeGrafter"/>
</dbReference>
<dbReference type="PANTHER" id="PTHR46060">
    <property type="entry name" value="MARINER MOS1 TRANSPOSASE-LIKE PROTEIN"/>
    <property type="match status" value="1"/>
</dbReference>
<evidence type="ECO:0000313" key="2">
    <source>
        <dbReference type="Proteomes" id="UP000887116"/>
    </source>
</evidence>
<dbReference type="InterPro" id="IPR036397">
    <property type="entry name" value="RNaseH_sf"/>
</dbReference>
<organism evidence="1 2">
    <name type="scientific">Trichonephila clavata</name>
    <name type="common">Joro spider</name>
    <name type="synonym">Nephila clavata</name>
    <dbReference type="NCBI Taxonomy" id="2740835"/>
    <lineage>
        <taxon>Eukaryota</taxon>
        <taxon>Metazoa</taxon>
        <taxon>Ecdysozoa</taxon>
        <taxon>Arthropoda</taxon>
        <taxon>Chelicerata</taxon>
        <taxon>Arachnida</taxon>
        <taxon>Araneae</taxon>
        <taxon>Araneomorphae</taxon>
        <taxon>Entelegynae</taxon>
        <taxon>Araneoidea</taxon>
        <taxon>Nephilidae</taxon>
        <taxon>Trichonephila</taxon>
    </lineage>
</organism>
<dbReference type="Proteomes" id="UP000887116">
    <property type="component" value="Unassembled WGS sequence"/>
</dbReference>
<dbReference type="GO" id="GO:0000729">
    <property type="term" value="P:DNA double-strand break processing"/>
    <property type="evidence" value="ECO:0007669"/>
    <property type="project" value="TreeGrafter"/>
</dbReference>
<accession>A0A8X6G8G8</accession>
<dbReference type="GO" id="GO:0035861">
    <property type="term" value="C:site of double-strand break"/>
    <property type="evidence" value="ECO:0007669"/>
    <property type="project" value="TreeGrafter"/>
</dbReference>
<protein>
    <submittedName>
        <fullName evidence="1">HTH_48 domain-containing protein</fullName>
    </submittedName>
</protein>
<dbReference type="InterPro" id="IPR052709">
    <property type="entry name" value="Transposase-MT_Hybrid"/>
</dbReference>
<dbReference type="Gene3D" id="3.30.420.10">
    <property type="entry name" value="Ribonuclease H-like superfamily/Ribonuclease H"/>
    <property type="match status" value="1"/>
</dbReference>
<dbReference type="GO" id="GO:0042800">
    <property type="term" value="F:histone H3K4 methyltransferase activity"/>
    <property type="evidence" value="ECO:0007669"/>
    <property type="project" value="TreeGrafter"/>
</dbReference>
<reference evidence="1" key="1">
    <citation type="submission" date="2020-07" db="EMBL/GenBank/DDBJ databases">
        <title>Multicomponent nature underlies the extraordinary mechanical properties of spider dragline silk.</title>
        <authorList>
            <person name="Kono N."/>
            <person name="Nakamura H."/>
            <person name="Mori M."/>
            <person name="Yoshida Y."/>
            <person name="Ohtoshi R."/>
            <person name="Malay A.D."/>
            <person name="Moran D.A.P."/>
            <person name="Tomita M."/>
            <person name="Numata K."/>
            <person name="Arakawa K."/>
        </authorList>
    </citation>
    <scope>NUCLEOTIDE SEQUENCE</scope>
</reference>
<dbReference type="Pfam" id="PF01359">
    <property type="entry name" value="Transposase_1"/>
    <property type="match status" value="1"/>
</dbReference>
<dbReference type="OrthoDB" id="6433213at2759"/>
<dbReference type="GO" id="GO:0003697">
    <property type="term" value="F:single-stranded DNA binding"/>
    <property type="evidence" value="ECO:0007669"/>
    <property type="project" value="TreeGrafter"/>
</dbReference>
<dbReference type="EMBL" id="BMAO01014722">
    <property type="protein sequence ID" value="GFQ96674.1"/>
    <property type="molecule type" value="Genomic_DNA"/>
</dbReference>
<dbReference type="InterPro" id="IPR001888">
    <property type="entry name" value="Transposase_1"/>
</dbReference>
<dbReference type="GO" id="GO:0044774">
    <property type="term" value="P:mitotic DNA integrity checkpoint signaling"/>
    <property type="evidence" value="ECO:0007669"/>
    <property type="project" value="TreeGrafter"/>
</dbReference>
<dbReference type="GO" id="GO:0003690">
    <property type="term" value="F:double-stranded DNA binding"/>
    <property type="evidence" value="ECO:0007669"/>
    <property type="project" value="TreeGrafter"/>
</dbReference>
<name>A0A8X6G8G8_TRICU</name>
<gene>
    <name evidence="1" type="primary">DMN91_012579</name>
    <name evidence="1" type="ORF">TNCT_421651</name>
</gene>
<keyword evidence="2" id="KW-1185">Reference proteome</keyword>
<dbReference type="PANTHER" id="PTHR46060:SF2">
    <property type="entry name" value="HISTONE-LYSINE N-METHYLTRANSFERASE SETMAR"/>
    <property type="match status" value="1"/>
</dbReference>
<dbReference type="GO" id="GO:0005634">
    <property type="term" value="C:nucleus"/>
    <property type="evidence" value="ECO:0007669"/>
    <property type="project" value="TreeGrafter"/>
</dbReference>
<dbReference type="GO" id="GO:0006303">
    <property type="term" value="P:double-strand break repair via nonhomologous end joining"/>
    <property type="evidence" value="ECO:0007669"/>
    <property type="project" value="TreeGrafter"/>
</dbReference>
<proteinExistence type="predicted"/>
<dbReference type="GO" id="GO:0015074">
    <property type="term" value="P:DNA integration"/>
    <property type="evidence" value="ECO:0007669"/>
    <property type="project" value="TreeGrafter"/>
</dbReference>
<dbReference type="AlphaFoldDB" id="A0A8X6G8G8"/>
<dbReference type="GO" id="GO:0046975">
    <property type="term" value="F:histone H3K36 methyltransferase activity"/>
    <property type="evidence" value="ECO:0007669"/>
    <property type="project" value="TreeGrafter"/>
</dbReference>
<sequence>MCEFSTSSGLVAATLASTNKAWSAGTTTEWTARSFFFLAKFRKNGIEIHHKPRASRPVRYNKNHSLQKVESQTTSTVRQLRAKLPVSQQTIFRHLKATGMVKKLEIWVPYALTEEQRLRRLETCKYPYELEFREPFLHISLTLDEKWVLYDNSKHKAQRLHKTELVKQIPKPNLLPHKILISIWWNSKTMVDYEFLPKGQTNK</sequence>